<dbReference type="Proteomes" id="UP000694392">
    <property type="component" value="Unplaced"/>
</dbReference>
<evidence type="ECO:0000256" key="5">
    <source>
        <dbReference type="ARBA" id="ARBA00023204"/>
    </source>
</evidence>
<evidence type="ECO:0000256" key="2">
    <source>
        <dbReference type="ARBA" id="ARBA00006661"/>
    </source>
</evidence>
<feature type="compositionally biased region" description="Low complexity" evidence="8">
    <location>
        <begin position="7"/>
        <end position="23"/>
    </location>
</feature>
<reference evidence="9" key="2">
    <citation type="submission" date="2025-09" db="UniProtKB">
        <authorList>
            <consortium name="Ensembl"/>
        </authorList>
    </citation>
    <scope>IDENTIFICATION</scope>
</reference>
<protein>
    <recommendedName>
        <fullName evidence="7">Structure-specific endonuclease subunit SLX4</fullName>
    </recommendedName>
</protein>
<feature type="compositionally biased region" description="Polar residues" evidence="8">
    <location>
        <begin position="105"/>
        <end position="117"/>
    </location>
</feature>
<feature type="region of interest" description="Disordered" evidence="8">
    <location>
        <begin position="74"/>
        <end position="119"/>
    </location>
</feature>
<evidence type="ECO:0000256" key="3">
    <source>
        <dbReference type="ARBA" id="ARBA00022763"/>
    </source>
</evidence>
<dbReference type="GO" id="GO:0000712">
    <property type="term" value="P:resolution of meiotic recombination intermediates"/>
    <property type="evidence" value="ECO:0007669"/>
    <property type="project" value="TreeGrafter"/>
</dbReference>
<dbReference type="GO" id="GO:0033557">
    <property type="term" value="C:Slx1-Slx4 complex"/>
    <property type="evidence" value="ECO:0007669"/>
    <property type="project" value="InterPro"/>
</dbReference>
<dbReference type="GO" id="GO:0006281">
    <property type="term" value="P:DNA repair"/>
    <property type="evidence" value="ECO:0007669"/>
    <property type="project" value="UniProtKB-KW"/>
</dbReference>
<evidence type="ECO:0000256" key="1">
    <source>
        <dbReference type="ARBA" id="ARBA00004123"/>
    </source>
</evidence>
<evidence type="ECO:0000256" key="8">
    <source>
        <dbReference type="SAM" id="MobiDB-lite"/>
    </source>
</evidence>
<keyword evidence="4" id="KW-0233">DNA recombination</keyword>
<organism evidence="9 10">
    <name type="scientific">Sphenodon punctatus</name>
    <name type="common">Tuatara</name>
    <name type="synonym">Hatteria punctata</name>
    <dbReference type="NCBI Taxonomy" id="8508"/>
    <lineage>
        <taxon>Eukaryota</taxon>
        <taxon>Metazoa</taxon>
        <taxon>Chordata</taxon>
        <taxon>Craniata</taxon>
        <taxon>Vertebrata</taxon>
        <taxon>Euteleostomi</taxon>
        <taxon>Lepidosauria</taxon>
        <taxon>Sphenodontia</taxon>
        <taxon>Sphenodontidae</taxon>
        <taxon>Sphenodon</taxon>
    </lineage>
</organism>
<dbReference type="GeneTree" id="ENSGT00390000014091"/>
<dbReference type="PANTHER" id="PTHR21541">
    <property type="entry name" value="BTB POZ DOMAIN CONTAINING 12"/>
    <property type="match status" value="1"/>
</dbReference>
<evidence type="ECO:0000313" key="10">
    <source>
        <dbReference type="Proteomes" id="UP000694392"/>
    </source>
</evidence>
<dbReference type="Pfam" id="PF09494">
    <property type="entry name" value="Slx4"/>
    <property type="match status" value="1"/>
</dbReference>
<evidence type="ECO:0000256" key="7">
    <source>
        <dbReference type="ARBA" id="ARBA00029496"/>
    </source>
</evidence>
<dbReference type="AlphaFoldDB" id="A0A8D0HKE7"/>
<dbReference type="InterPro" id="IPR018574">
    <property type="entry name" value="Structure-sp_endonuc_su_Slx4"/>
</dbReference>
<keyword evidence="6" id="KW-0539">Nucleus</keyword>
<feature type="compositionally biased region" description="Basic residues" evidence="8">
    <location>
        <begin position="219"/>
        <end position="228"/>
    </location>
</feature>
<feature type="region of interest" description="Disordered" evidence="8">
    <location>
        <begin position="7"/>
        <end position="27"/>
    </location>
</feature>
<comment type="similarity">
    <text evidence="2">Belongs to the SLX4 family.</text>
</comment>
<proteinExistence type="inferred from homology"/>
<name>A0A8D0HKE7_SPHPU</name>
<evidence type="ECO:0000313" key="9">
    <source>
        <dbReference type="Ensembl" id="ENSSPUP00000021749.1"/>
    </source>
</evidence>
<dbReference type="Ensembl" id="ENSSPUT00000023174.1">
    <property type="protein sequence ID" value="ENSSPUP00000021749.1"/>
    <property type="gene ID" value="ENSSPUG00000016690.1"/>
</dbReference>
<feature type="region of interest" description="Disordered" evidence="8">
    <location>
        <begin position="209"/>
        <end position="228"/>
    </location>
</feature>
<dbReference type="PANTHER" id="PTHR21541:SF3">
    <property type="entry name" value="STRUCTURE-SPECIFIC ENDONUCLEASE SUBUNIT SLX4"/>
    <property type="match status" value="1"/>
</dbReference>
<reference evidence="9" key="1">
    <citation type="submission" date="2025-08" db="UniProtKB">
        <authorList>
            <consortium name="Ensembl"/>
        </authorList>
    </citation>
    <scope>IDENTIFICATION</scope>
</reference>
<keyword evidence="10" id="KW-1185">Reference proteome</keyword>
<evidence type="ECO:0000256" key="6">
    <source>
        <dbReference type="ARBA" id="ARBA00023242"/>
    </source>
</evidence>
<dbReference type="GO" id="GO:0006260">
    <property type="term" value="P:DNA replication"/>
    <property type="evidence" value="ECO:0007669"/>
    <property type="project" value="InterPro"/>
</dbReference>
<dbReference type="CDD" id="cd22999">
    <property type="entry name" value="SAP_SLX4"/>
    <property type="match status" value="1"/>
</dbReference>
<keyword evidence="3" id="KW-0227">DNA damage</keyword>
<comment type="subcellular location">
    <subcellularLocation>
        <location evidence="1">Nucleus</location>
    </subcellularLocation>
</comment>
<accession>A0A8D0HKE7</accession>
<evidence type="ECO:0000256" key="4">
    <source>
        <dbReference type="ARBA" id="ARBA00023172"/>
    </source>
</evidence>
<keyword evidence="5" id="KW-0234">DNA repair</keyword>
<sequence length="228" mass="25546">MNVVVRVWRGRGPQGPQRRGQGPPNVPITPMPAYSIMETPKLKKELNRFGVRALSKRKMVLKLKEIFQYTHQVMGSDSEDEIPSSQPPPQKATTKHDSHVDGQPFSASQKSAASSVGNEEGGKFETCVLASEEEEGIPASQAAAWDAEKLKAVRRYIHSNPALYRRILLYQPLELTELQAELKENGIKISLGKLVDFLDSHCVTFTTARARKEKQQQHGGKKKGRKRY</sequence>